<dbReference type="Proteomes" id="UP001152755">
    <property type="component" value="Unassembled WGS sequence"/>
</dbReference>
<gene>
    <name evidence="3" type="ORF">NVS88_11605</name>
</gene>
<protein>
    <submittedName>
        <fullName evidence="3">SWIM zinc finger family protein</fullName>
    </submittedName>
</protein>
<evidence type="ECO:0000259" key="2">
    <source>
        <dbReference type="PROSITE" id="PS50966"/>
    </source>
</evidence>
<comment type="caution">
    <text evidence="3">The sequence shown here is derived from an EMBL/GenBank/DDBJ whole genome shotgun (WGS) entry which is preliminary data.</text>
</comment>
<evidence type="ECO:0000313" key="3">
    <source>
        <dbReference type="EMBL" id="MDG3015196.1"/>
    </source>
</evidence>
<keyword evidence="1" id="KW-0863">Zinc-finger</keyword>
<name>A0A9X4M682_9ACTN</name>
<dbReference type="PANTHER" id="PTHR38133">
    <property type="entry name" value="SLR1429 PROTEIN"/>
    <property type="match status" value="1"/>
</dbReference>
<keyword evidence="1" id="KW-0862">Zinc</keyword>
<proteinExistence type="predicted"/>
<dbReference type="Pfam" id="PF04434">
    <property type="entry name" value="SWIM"/>
    <property type="match status" value="1"/>
</dbReference>
<dbReference type="PROSITE" id="PS50966">
    <property type="entry name" value="ZF_SWIM"/>
    <property type="match status" value="1"/>
</dbReference>
<keyword evidence="1" id="KW-0479">Metal-binding</keyword>
<reference evidence="3" key="1">
    <citation type="submission" date="2022-08" db="EMBL/GenBank/DDBJ databases">
        <title>Genome analysis of Corynebacteriales strain.</title>
        <authorList>
            <person name="Lee S.D."/>
        </authorList>
    </citation>
    <scope>NUCLEOTIDE SEQUENCE</scope>
    <source>
        <strain evidence="3">D3-21</strain>
    </source>
</reference>
<evidence type="ECO:0000313" key="4">
    <source>
        <dbReference type="Proteomes" id="UP001152755"/>
    </source>
</evidence>
<keyword evidence="4" id="KW-1185">Reference proteome</keyword>
<feature type="domain" description="SWIM-type" evidence="2">
    <location>
        <begin position="117"/>
        <end position="152"/>
    </location>
</feature>
<organism evidence="3 4">
    <name type="scientific">Speluncibacter jeojiensis</name>
    <dbReference type="NCBI Taxonomy" id="2710754"/>
    <lineage>
        <taxon>Bacteria</taxon>
        <taxon>Bacillati</taxon>
        <taxon>Actinomycetota</taxon>
        <taxon>Actinomycetes</taxon>
        <taxon>Mycobacteriales</taxon>
        <taxon>Speluncibacteraceae</taxon>
        <taxon>Speluncibacter</taxon>
    </lineage>
</organism>
<dbReference type="GO" id="GO:0008270">
    <property type="term" value="F:zinc ion binding"/>
    <property type="evidence" value="ECO:0007669"/>
    <property type="project" value="UniProtKB-KW"/>
</dbReference>
<dbReference type="InterPro" id="IPR007527">
    <property type="entry name" value="Znf_SWIM"/>
</dbReference>
<dbReference type="AlphaFoldDB" id="A0A9X4M682"/>
<evidence type="ECO:0000256" key="1">
    <source>
        <dbReference type="PROSITE-ProRule" id="PRU00325"/>
    </source>
</evidence>
<dbReference type="PANTHER" id="PTHR38133:SF1">
    <property type="entry name" value="SLR1429 PROTEIN"/>
    <property type="match status" value="1"/>
</dbReference>
<dbReference type="RefSeq" id="WP_332519936.1">
    <property type="nucleotide sequence ID" value="NZ_JANRHA010000007.1"/>
</dbReference>
<dbReference type="EMBL" id="JANRHA010000007">
    <property type="protein sequence ID" value="MDG3015196.1"/>
    <property type="molecule type" value="Genomic_DNA"/>
</dbReference>
<accession>A0A9X4M682</accession>
<sequence length="242" mass="26559">MSEHAGGFPGVRARSRRGQFGSTWWSRQLVEVMERLVDGGRLARGRSYARGGRVLSLEVVPGMVRGEVQGSQLEPFRAMFTMRKFDAYELAELRDEVTRTPGMLAALASGTVPNELGGLLLPTDAQDLDFDCSCPDFGWPCKHAAALTYLTAERLDVSPADILTLRGVDLESLISEVGDRGDDLTDFYGDELTLPTLPRVAPRAATEDLDPMLLRSVLRAAGGGVREGEQELAGLYRRLMWD</sequence>